<name>A0ABM7IND4_9MYCO</name>
<protein>
    <recommendedName>
        <fullName evidence="3">N-acetyltransferase domain-containing protein</fullName>
    </recommendedName>
</protein>
<keyword evidence="2" id="KW-1185">Reference proteome</keyword>
<accession>A0ABM7IND4</accession>
<organism evidence="1 2">
    <name type="scientific">Mycolicibacterium aubagnense</name>
    <dbReference type="NCBI Taxonomy" id="319707"/>
    <lineage>
        <taxon>Bacteria</taxon>
        <taxon>Bacillati</taxon>
        <taxon>Actinomycetota</taxon>
        <taxon>Actinomycetes</taxon>
        <taxon>Mycobacteriales</taxon>
        <taxon>Mycobacteriaceae</taxon>
        <taxon>Mycolicibacterium</taxon>
    </lineage>
</organism>
<dbReference type="EMBL" id="AP022578">
    <property type="protein sequence ID" value="BBX88215.1"/>
    <property type="molecule type" value="Genomic_DNA"/>
</dbReference>
<proteinExistence type="predicted"/>
<dbReference type="RefSeq" id="WP_138233372.1">
    <property type="nucleotide sequence ID" value="NZ_AP022578.1"/>
</dbReference>
<dbReference type="Proteomes" id="UP000465609">
    <property type="component" value="Plasmid pJCM15296"/>
</dbReference>
<reference evidence="1 2" key="1">
    <citation type="journal article" date="2019" name="Emerg. Microbes Infect.">
        <title>Comprehensive subspecies identification of 175 nontuberculous mycobacteria species based on 7547 genomic profiles.</title>
        <authorList>
            <person name="Matsumoto Y."/>
            <person name="Kinjo T."/>
            <person name="Motooka D."/>
            <person name="Nabeya D."/>
            <person name="Jung N."/>
            <person name="Uechi K."/>
            <person name="Horii T."/>
            <person name="Iida T."/>
            <person name="Fujita J."/>
            <person name="Nakamura S."/>
        </authorList>
    </citation>
    <scope>NUCLEOTIDE SEQUENCE [LARGE SCALE GENOMIC DNA]</scope>
    <source>
        <strain evidence="1 2">JCM 15296</strain>
        <plasmid evidence="1">pJCM15296</plasmid>
    </source>
</reference>
<keyword evidence="1" id="KW-0614">Plasmid</keyword>
<evidence type="ECO:0000313" key="1">
    <source>
        <dbReference type="EMBL" id="BBX88215.1"/>
    </source>
</evidence>
<evidence type="ECO:0000313" key="2">
    <source>
        <dbReference type="Proteomes" id="UP000465609"/>
    </source>
</evidence>
<geneLocation type="plasmid" evidence="1 2">
    <name>pJCM15296</name>
</geneLocation>
<evidence type="ECO:0008006" key="3">
    <source>
        <dbReference type="Google" id="ProtNLM"/>
    </source>
</evidence>
<gene>
    <name evidence="1" type="ORF">MAUB_64160</name>
</gene>
<sequence>MTMTAATTSAAMLIRPRARYTSTDAQFGAMTRWRAELELSYLDEYGDEVEENPDVVGGCAEFVVINVGQHPIADLLDALPQDTAQFVGLFEGDDVAPAVQAQFEDAPINRILLVTLVEVAAPLRGNGLGAWIVSELVDRMASPTDTLVLLHPSPAAPQPSKSAELAARTALSQYWQRFGLAPIEHEPEILGAATAYGHLSRARAALRSLENVVLPVPQSLIRVEPPTELRHTVTSDEPEPVGLRLVRS</sequence>